<evidence type="ECO:0000259" key="3">
    <source>
        <dbReference type="PROSITE" id="PS51387"/>
    </source>
</evidence>
<dbReference type="InterPro" id="IPR016166">
    <property type="entry name" value="FAD-bd_PCMH"/>
</dbReference>
<keyword evidence="5" id="KW-1185">Reference proteome</keyword>
<reference evidence="4 5" key="1">
    <citation type="submission" date="2024-05" db="EMBL/GenBank/DDBJ databases">
        <title>Roseateles sp. DJS-2-20 16S ribosomal RNA gene Genome sequencing and assembly.</title>
        <authorList>
            <person name="Woo H."/>
        </authorList>
    </citation>
    <scope>NUCLEOTIDE SEQUENCE [LARGE SCALE GENOMIC DNA]</scope>
    <source>
        <strain evidence="4 5">DJS-2-20</strain>
    </source>
</reference>
<dbReference type="InterPro" id="IPR036318">
    <property type="entry name" value="FAD-bd_PCMH-like_sf"/>
</dbReference>
<evidence type="ECO:0000256" key="1">
    <source>
        <dbReference type="ARBA" id="ARBA00022827"/>
    </source>
</evidence>
<dbReference type="InterPro" id="IPR016169">
    <property type="entry name" value="FAD-bd_PCMH_sub2"/>
</dbReference>
<dbReference type="SUPFAM" id="SSF56176">
    <property type="entry name" value="FAD-binding/transporter-associated domain-like"/>
    <property type="match status" value="1"/>
</dbReference>
<keyword evidence="2" id="KW-0560">Oxidoreductase</keyword>
<sequence length="415" mass="45384">MQDWQQQNWSGHVRFSAARVHSPRSIEELQALVRDARKAHVIGSRHCFHDIADTDGDLLWLGDLQEAPVIDAARRQVTIHGGMTYEQLCPLLEAAGWALPNLPSLKHVTVVGACMTSTHGSGDNIGQLATAIKRLELVQPDGSLRVLERGQDGDDFRAAAVSIGALGIVARLSLDLVPSFQVQQDCFERLSLERYLADFDAISGAAYSVSAFTTWQQDCIDTVWLKRRLPSAMPASFHGATAGPTGTPPTDRTLTPCGQPGPCHERLPHYAFRDALAVGNELQSEYFVDREQAGAAIRAVVGLRAGLAPILGLSEVRTMAADDLWLSCTQGRPTVGLHFNWLKKGPEVEAFLPTLEAALAPMRARPHLGKLFAHSPAQLASVYPRWRDLAALARRWDPAGKFSNAFLERHLFSAL</sequence>
<dbReference type="Gene3D" id="1.10.45.10">
    <property type="entry name" value="Vanillyl-alcohol Oxidase, Chain A, domain 4"/>
    <property type="match status" value="1"/>
</dbReference>
<dbReference type="Pfam" id="PF01565">
    <property type="entry name" value="FAD_binding_4"/>
    <property type="match status" value="1"/>
</dbReference>
<dbReference type="Pfam" id="PF04030">
    <property type="entry name" value="ALO"/>
    <property type="match status" value="1"/>
</dbReference>
<dbReference type="Gene3D" id="3.30.70.2530">
    <property type="match status" value="1"/>
</dbReference>
<organism evidence="4 5">
    <name type="scientific">Roseateles paludis</name>
    <dbReference type="NCBI Taxonomy" id="3145238"/>
    <lineage>
        <taxon>Bacteria</taxon>
        <taxon>Pseudomonadati</taxon>
        <taxon>Pseudomonadota</taxon>
        <taxon>Betaproteobacteria</taxon>
        <taxon>Burkholderiales</taxon>
        <taxon>Sphaerotilaceae</taxon>
        <taxon>Roseateles</taxon>
    </lineage>
</organism>
<dbReference type="InterPro" id="IPR016171">
    <property type="entry name" value="Vanillyl_alc_oxidase_C-sub2"/>
</dbReference>
<keyword evidence="1" id="KW-0285">Flavoprotein</keyword>
<evidence type="ECO:0000256" key="2">
    <source>
        <dbReference type="ARBA" id="ARBA00023002"/>
    </source>
</evidence>
<comment type="caution">
    <text evidence="4">The sequence shown here is derived from an EMBL/GenBank/DDBJ whole genome shotgun (WGS) entry which is preliminary data.</text>
</comment>
<dbReference type="InterPro" id="IPR006094">
    <property type="entry name" value="Oxid_FAD_bind_N"/>
</dbReference>
<gene>
    <name evidence="4" type="ORF">ABDJ85_16215</name>
</gene>
<dbReference type="Gene3D" id="3.30.465.10">
    <property type="match status" value="1"/>
</dbReference>
<dbReference type="RefSeq" id="WP_347705839.1">
    <property type="nucleotide sequence ID" value="NZ_JBDPZD010000005.1"/>
</dbReference>
<dbReference type="Proteomes" id="UP001495147">
    <property type="component" value="Unassembled WGS sequence"/>
</dbReference>
<dbReference type="InterPro" id="IPR007173">
    <property type="entry name" value="ALO_C"/>
</dbReference>
<dbReference type="Gene3D" id="3.30.70.2520">
    <property type="match status" value="1"/>
</dbReference>
<dbReference type="Gene3D" id="3.30.43.10">
    <property type="entry name" value="Uridine Diphospho-n-acetylenolpyruvylglucosamine Reductase, domain 2"/>
    <property type="match status" value="1"/>
</dbReference>
<evidence type="ECO:0000313" key="5">
    <source>
        <dbReference type="Proteomes" id="UP001495147"/>
    </source>
</evidence>
<proteinExistence type="predicted"/>
<keyword evidence="1" id="KW-0274">FAD</keyword>
<dbReference type="PROSITE" id="PS51387">
    <property type="entry name" value="FAD_PCMH"/>
    <property type="match status" value="1"/>
</dbReference>
<accession>A0ABV0G5L8</accession>
<dbReference type="InterPro" id="IPR016167">
    <property type="entry name" value="FAD-bd_PCMH_sub1"/>
</dbReference>
<dbReference type="PANTHER" id="PTHR43762">
    <property type="entry name" value="L-GULONOLACTONE OXIDASE"/>
    <property type="match status" value="1"/>
</dbReference>
<protein>
    <submittedName>
        <fullName evidence="4">D-arabinono-1,4-lactone oxidase</fullName>
    </submittedName>
</protein>
<dbReference type="InterPro" id="IPR010031">
    <property type="entry name" value="FAD_lactone_oxidase-like"/>
</dbReference>
<dbReference type="EMBL" id="JBDPZD010000005">
    <property type="protein sequence ID" value="MEO3693018.1"/>
    <property type="molecule type" value="Genomic_DNA"/>
</dbReference>
<dbReference type="PANTHER" id="PTHR43762:SF1">
    <property type="entry name" value="D-ARABINONO-1,4-LACTONE OXIDASE"/>
    <property type="match status" value="1"/>
</dbReference>
<evidence type="ECO:0000313" key="4">
    <source>
        <dbReference type="EMBL" id="MEO3693018.1"/>
    </source>
</evidence>
<dbReference type="PIRSF" id="PIRSF000136">
    <property type="entry name" value="LGO_GLO"/>
    <property type="match status" value="1"/>
</dbReference>
<feature type="domain" description="FAD-binding PCMH-type" evidence="3">
    <location>
        <begin position="13"/>
        <end position="179"/>
    </location>
</feature>
<name>A0ABV0G5L8_9BURK</name>